<evidence type="ECO:0000259" key="3">
    <source>
        <dbReference type="Pfam" id="PF23177"/>
    </source>
</evidence>
<dbReference type="GO" id="GO:0003677">
    <property type="term" value="F:DNA binding"/>
    <property type="evidence" value="ECO:0007669"/>
    <property type="project" value="UniProtKB-KW"/>
</dbReference>
<dbReference type="InterPro" id="IPR057075">
    <property type="entry name" value="bHLH_IRO3"/>
</dbReference>
<keyword evidence="2" id="KW-0539">Nucleus</keyword>
<evidence type="ECO:0000313" key="4">
    <source>
        <dbReference type="EMBL" id="EMS68291.1"/>
    </source>
</evidence>
<reference evidence="4" key="1">
    <citation type="journal article" date="2013" name="Nature">
        <title>Draft genome of the wheat A-genome progenitor Triticum urartu.</title>
        <authorList>
            <person name="Ling H.Q."/>
            <person name="Zhao S."/>
            <person name="Liu D."/>
            <person name="Wang J."/>
            <person name="Sun H."/>
            <person name="Zhang C."/>
            <person name="Fan H."/>
            <person name="Li D."/>
            <person name="Dong L."/>
            <person name="Tao Y."/>
            <person name="Gao C."/>
            <person name="Wu H."/>
            <person name="Li Y."/>
            <person name="Cui Y."/>
            <person name="Guo X."/>
            <person name="Zheng S."/>
            <person name="Wang B."/>
            <person name="Yu K."/>
            <person name="Liang Q."/>
            <person name="Yang W."/>
            <person name="Lou X."/>
            <person name="Chen J."/>
            <person name="Feng M."/>
            <person name="Jian J."/>
            <person name="Zhang X."/>
            <person name="Luo G."/>
            <person name="Jiang Y."/>
            <person name="Liu J."/>
            <person name="Wang Z."/>
            <person name="Sha Y."/>
            <person name="Zhang B."/>
            <person name="Wu H."/>
            <person name="Tang D."/>
            <person name="Shen Q."/>
            <person name="Xue P."/>
            <person name="Zou S."/>
            <person name="Wang X."/>
            <person name="Liu X."/>
            <person name="Wang F."/>
            <person name="Yang Y."/>
            <person name="An X."/>
            <person name="Dong Z."/>
            <person name="Zhang K."/>
            <person name="Zhang X."/>
            <person name="Luo M.C."/>
            <person name="Dvorak J."/>
            <person name="Tong Y."/>
            <person name="Wang J."/>
            <person name="Yang H."/>
            <person name="Li Z."/>
            <person name="Wang D."/>
            <person name="Zhang A."/>
            <person name="Wang J."/>
        </authorList>
    </citation>
    <scope>NUCLEOTIDE SEQUENCE</scope>
</reference>
<keyword evidence="1" id="KW-0238">DNA-binding</keyword>
<evidence type="ECO:0000256" key="2">
    <source>
        <dbReference type="ARBA" id="ARBA00023242"/>
    </source>
</evidence>
<dbReference type="EMBL" id="KD008496">
    <property type="protein sequence ID" value="EMS68291.1"/>
    <property type="molecule type" value="Genomic_DNA"/>
</dbReference>
<accession>M8A8D1</accession>
<dbReference type="Pfam" id="PF23177">
    <property type="entry name" value="bHLH_IRO3"/>
    <property type="match status" value="1"/>
</dbReference>
<feature type="domain" description="Iron-related transcription factor 3 bHLH" evidence="3">
    <location>
        <begin position="83"/>
        <end position="118"/>
    </location>
</feature>
<protein>
    <recommendedName>
        <fullName evidence="3">Iron-related transcription factor 3 bHLH domain-containing protein</fullName>
    </recommendedName>
</protein>
<organism evidence="4">
    <name type="scientific">Triticum urartu</name>
    <name type="common">Red wild einkorn</name>
    <name type="synonym">Crithodium urartu</name>
    <dbReference type="NCBI Taxonomy" id="4572"/>
    <lineage>
        <taxon>Eukaryota</taxon>
        <taxon>Viridiplantae</taxon>
        <taxon>Streptophyta</taxon>
        <taxon>Embryophyta</taxon>
        <taxon>Tracheophyta</taxon>
        <taxon>Spermatophyta</taxon>
        <taxon>Magnoliopsida</taxon>
        <taxon>Liliopsida</taxon>
        <taxon>Poales</taxon>
        <taxon>Poaceae</taxon>
        <taxon>BOP clade</taxon>
        <taxon>Pooideae</taxon>
        <taxon>Triticodae</taxon>
        <taxon>Triticeae</taxon>
        <taxon>Triticinae</taxon>
        <taxon>Triticum</taxon>
    </lineage>
</organism>
<proteinExistence type="predicted"/>
<name>M8A8D1_TRIUA</name>
<gene>
    <name evidence="4" type="ORF">TRIUR3_08642</name>
</gene>
<dbReference type="AlphaFoldDB" id="M8A8D1"/>
<sequence length="123" mass="14336">MAELLEEYTAAVARALERLLYCDGVLIVRNNGNHVDGAGEARLRAHKPRIRDEEGWMRRGRRRRRVWGCLGRSEGHVTDDKCKKKAPRRIHKSKRQKHKRVLLNDFLGELIKMLDCRCKSPAH</sequence>
<evidence type="ECO:0000256" key="1">
    <source>
        <dbReference type="ARBA" id="ARBA00023125"/>
    </source>
</evidence>